<evidence type="ECO:0000313" key="2">
    <source>
        <dbReference type="EMBL" id="KPH73706.1"/>
    </source>
</evidence>
<proteinExistence type="predicted"/>
<dbReference type="EMBL" id="LGSZ01000095">
    <property type="protein sequence ID" value="KPH73706.1"/>
    <property type="molecule type" value="Genomic_DNA"/>
</dbReference>
<dbReference type="Pfam" id="PF04314">
    <property type="entry name" value="PCuAC"/>
    <property type="match status" value="1"/>
</dbReference>
<dbReference type="AlphaFoldDB" id="A0A0N0M799"/>
<feature type="signal peptide" evidence="1">
    <location>
        <begin position="1"/>
        <end position="22"/>
    </location>
</feature>
<dbReference type="Proteomes" id="UP000037822">
    <property type="component" value="Unassembled WGS sequence"/>
</dbReference>
<keyword evidence="3" id="KW-1185">Reference proteome</keyword>
<sequence length="161" mass="16968">MNKPIHYIAAIALTLTSAVALGHDFAAGALKIGHPWTRATPDGAKVAGGYLTLQNGGSAPDRLLGGSSDIAGRIEIHEMAVKDGVMTMRPLDKGLEVKPGASVELKPGGYHVMFMDLKRQLKEGETVKVTLSFEKAGMLPVEFAVQSVGAREPSQGSGHKH</sequence>
<dbReference type="PANTHER" id="PTHR36302">
    <property type="entry name" value="BLR7088 PROTEIN"/>
    <property type="match status" value="1"/>
</dbReference>
<dbReference type="InterPro" id="IPR058248">
    <property type="entry name" value="Lxx211020-like"/>
</dbReference>
<dbReference type="PANTHER" id="PTHR36302:SF1">
    <property type="entry name" value="COPPER CHAPERONE PCU(A)C"/>
    <property type="match status" value="1"/>
</dbReference>
<feature type="chain" id="PRO_5005855386" description="Copper chaperone PCu(A)C" evidence="1">
    <location>
        <begin position="23"/>
        <end position="161"/>
    </location>
</feature>
<organism evidence="2 3">
    <name type="scientific">Bosea vaviloviae</name>
    <dbReference type="NCBI Taxonomy" id="1526658"/>
    <lineage>
        <taxon>Bacteria</taxon>
        <taxon>Pseudomonadati</taxon>
        <taxon>Pseudomonadota</taxon>
        <taxon>Alphaproteobacteria</taxon>
        <taxon>Hyphomicrobiales</taxon>
        <taxon>Boseaceae</taxon>
        <taxon>Bosea</taxon>
    </lineage>
</organism>
<dbReference type="PATRIC" id="fig|1526658.3.peg.4875"/>
<dbReference type="SUPFAM" id="SSF110087">
    <property type="entry name" value="DR1885-like metal-binding protein"/>
    <property type="match status" value="1"/>
</dbReference>
<dbReference type="RefSeq" id="WP_054212062.1">
    <property type="nucleotide sequence ID" value="NZ_LGSZ01000095.1"/>
</dbReference>
<evidence type="ECO:0000313" key="3">
    <source>
        <dbReference type="Proteomes" id="UP000037822"/>
    </source>
</evidence>
<reference evidence="2 3" key="1">
    <citation type="submission" date="2015-07" db="EMBL/GenBank/DDBJ databases">
        <title>Whole genome sequencing of Bosea vaviloviae isolated from cave pool.</title>
        <authorList>
            <person name="Tan N.E.H."/>
            <person name="Lee Y.P."/>
            <person name="Gan H.M."/>
            <person name="Barton H."/>
            <person name="Savka M.A."/>
        </authorList>
    </citation>
    <scope>NUCLEOTIDE SEQUENCE [LARGE SCALE GENOMIC DNA]</scope>
    <source>
        <strain evidence="2 3">SD260</strain>
    </source>
</reference>
<dbReference type="OrthoDB" id="9796962at2"/>
<gene>
    <name evidence="2" type="ORF">AE618_26645</name>
</gene>
<name>A0A0N0M799_9HYPH</name>
<evidence type="ECO:0008006" key="4">
    <source>
        <dbReference type="Google" id="ProtNLM"/>
    </source>
</evidence>
<evidence type="ECO:0000256" key="1">
    <source>
        <dbReference type="SAM" id="SignalP"/>
    </source>
</evidence>
<dbReference type="InterPro" id="IPR036182">
    <property type="entry name" value="PCuAC_sf"/>
</dbReference>
<protein>
    <recommendedName>
        <fullName evidence="4">Copper chaperone PCu(A)C</fullName>
    </recommendedName>
</protein>
<comment type="caution">
    <text evidence="2">The sequence shown here is derived from an EMBL/GenBank/DDBJ whole genome shotgun (WGS) entry which is preliminary data.</text>
</comment>
<keyword evidence="1" id="KW-0732">Signal</keyword>
<dbReference type="InterPro" id="IPR007410">
    <property type="entry name" value="LpqE-like"/>
</dbReference>
<dbReference type="Gene3D" id="2.60.40.1890">
    <property type="entry name" value="PCu(A)C copper chaperone"/>
    <property type="match status" value="1"/>
</dbReference>
<accession>A0A0N0M799</accession>